<dbReference type="PIRSF" id="PIRSF000097">
    <property type="entry name" value="AKR"/>
    <property type="match status" value="1"/>
</dbReference>
<name>A0ABQ0U7Y6_9GAMM</name>
<dbReference type="PROSITE" id="PS00062">
    <property type="entry name" value="ALDOKETO_REDUCTASE_2"/>
    <property type="match status" value="1"/>
</dbReference>
<evidence type="ECO:0000259" key="4">
    <source>
        <dbReference type="Pfam" id="PF00248"/>
    </source>
</evidence>
<dbReference type="InterPro" id="IPR018170">
    <property type="entry name" value="Aldo/ket_reductase_CS"/>
</dbReference>
<dbReference type="Gene3D" id="3.20.20.100">
    <property type="entry name" value="NADP-dependent oxidoreductase domain"/>
    <property type="match status" value="1"/>
</dbReference>
<organism evidence="5 6">
    <name type="scientific">Halomonas halophila</name>
    <dbReference type="NCBI Taxonomy" id="29573"/>
    <lineage>
        <taxon>Bacteria</taxon>
        <taxon>Pseudomonadati</taxon>
        <taxon>Pseudomonadota</taxon>
        <taxon>Gammaproteobacteria</taxon>
        <taxon>Oceanospirillales</taxon>
        <taxon>Halomonadaceae</taxon>
        <taxon>Halomonas</taxon>
    </lineage>
</organism>
<reference evidence="5 6" key="1">
    <citation type="submission" date="2019-07" db="EMBL/GenBank/DDBJ databases">
        <title>Whole genome shotgun sequence of Halomonas halophila NBRC 102604.</title>
        <authorList>
            <person name="Hosoyama A."/>
            <person name="Uohara A."/>
            <person name="Ohji S."/>
            <person name="Ichikawa N."/>
        </authorList>
    </citation>
    <scope>NUCLEOTIDE SEQUENCE [LARGE SCALE GENOMIC DNA]</scope>
    <source>
        <strain evidence="5 6">NBRC 102604</strain>
    </source>
</reference>
<gene>
    <name evidence="5" type="ORF">HHA04nite_31830</name>
</gene>
<evidence type="ECO:0000256" key="2">
    <source>
        <dbReference type="ARBA" id="ARBA00022857"/>
    </source>
</evidence>
<keyword evidence="6" id="KW-1185">Reference proteome</keyword>
<keyword evidence="3" id="KW-0560">Oxidoreductase</keyword>
<dbReference type="EMBL" id="BJUS01000058">
    <property type="protein sequence ID" value="GEK74639.1"/>
    <property type="molecule type" value="Genomic_DNA"/>
</dbReference>
<evidence type="ECO:0000313" key="6">
    <source>
        <dbReference type="Proteomes" id="UP000321121"/>
    </source>
</evidence>
<evidence type="ECO:0000313" key="5">
    <source>
        <dbReference type="EMBL" id="GEK74639.1"/>
    </source>
</evidence>
<dbReference type="InterPro" id="IPR036812">
    <property type="entry name" value="NAD(P)_OxRdtase_dom_sf"/>
</dbReference>
<comment type="similarity">
    <text evidence="1">Belongs to the aldo/keto reductase family.</text>
</comment>
<dbReference type="SUPFAM" id="SSF51430">
    <property type="entry name" value="NAD(P)-linked oxidoreductase"/>
    <property type="match status" value="1"/>
</dbReference>
<sequence length="270" mass="29858">MLMDSLLPPIGFGLDELDDRQVARLIPAAWQAGFRAFDTAQLYGNEAALGRALSDIGMARDAVFVTTKVMNRYFSETHFLASVEQSLDRLALDHVDLLLVHWPGHGMPIERQIELLNEARARGWTRHIGVSNYNATQLARAVEVSEAPIATNQVEIHPYLDQSTLRQRAHALGVPLTGFFVMAMGAVPRDPLLARIGSAHGKNAAQVVLRWVHQKGDVPLTRTTRPERVAENAAIFDFALSDEEMAMIDGLARPQGRILSPANLAPTWDR</sequence>
<keyword evidence="2" id="KW-0521">NADP</keyword>
<comment type="caution">
    <text evidence="5">The sequence shown here is derived from an EMBL/GenBank/DDBJ whole genome shotgun (WGS) entry which is preliminary data.</text>
</comment>
<dbReference type="PANTHER" id="PTHR43827">
    <property type="entry name" value="2,5-DIKETO-D-GLUCONIC ACID REDUCTASE"/>
    <property type="match status" value="1"/>
</dbReference>
<dbReference type="Proteomes" id="UP000321121">
    <property type="component" value="Unassembled WGS sequence"/>
</dbReference>
<evidence type="ECO:0000256" key="1">
    <source>
        <dbReference type="ARBA" id="ARBA00007905"/>
    </source>
</evidence>
<dbReference type="Pfam" id="PF00248">
    <property type="entry name" value="Aldo_ket_red"/>
    <property type="match status" value="1"/>
</dbReference>
<dbReference type="InterPro" id="IPR023210">
    <property type="entry name" value="NADP_OxRdtase_dom"/>
</dbReference>
<dbReference type="InterPro" id="IPR020471">
    <property type="entry name" value="AKR"/>
</dbReference>
<dbReference type="PROSITE" id="PS00798">
    <property type="entry name" value="ALDOKETO_REDUCTASE_1"/>
    <property type="match status" value="1"/>
</dbReference>
<feature type="domain" description="NADP-dependent oxidoreductase" evidence="4">
    <location>
        <begin position="15"/>
        <end position="251"/>
    </location>
</feature>
<proteinExistence type="inferred from homology"/>
<dbReference type="PANTHER" id="PTHR43827:SF3">
    <property type="entry name" value="NADP-DEPENDENT OXIDOREDUCTASE DOMAIN-CONTAINING PROTEIN"/>
    <property type="match status" value="1"/>
</dbReference>
<protein>
    <submittedName>
        <fullName evidence="5">Oxidoreductase</fullName>
    </submittedName>
</protein>
<evidence type="ECO:0000256" key="3">
    <source>
        <dbReference type="ARBA" id="ARBA00023002"/>
    </source>
</evidence>
<accession>A0ABQ0U7Y6</accession>
<dbReference type="PRINTS" id="PR00069">
    <property type="entry name" value="ALDKETRDTASE"/>
</dbReference>